<feature type="compositionally biased region" description="Polar residues" evidence="1">
    <location>
        <begin position="94"/>
        <end position="104"/>
    </location>
</feature>
<evidence type="ECO:0000313" key="3">
    <source>
        <dbReference type="EMBL" id="CDF33407.1"/>
    </source>
</evidence>
<organism evidence="3 4">
    <name type="scientific">Chondrus crispus</name>
    <name type="common">Carrageen Irish moss</name>
    <name type="synonym">Polymorpha crispa</name>
    <dbReference type="NCBI Taxonomy" id="2769"/>
    <lineage>
        <taxon>Eukaryota</taxon>
        <taxon>Rhodophyta</taxon>
        <taxon>Florideophyceae</taxon>
        <taxon>Rhodymeniophycidae</taxon>
        <taxon>Gigartinales</taxon>
        <taxon>Gigartinaceae</taxon>
        <taxon>Chondrus</taxon>
    </lineage>
</organism>
<dbReference type="GeneID" id="17320927"/>
<dbReference type="AlphaFoldDB" id="R7Q4F9"/>
<keyword evidence="4" id="KW-1185">Reference proteome</keyword>
<protein>
    <submittedName>
        <fullName evidence="3">Uncharacterized protein</fullName>
    </submittedName>
</protein>
<dbReference type="Proteomes" id="UP000012073">
    <property type="component" value="Unassembled WGS sequence"/>
</dbReference>
<gene>
    <name evidence="3" type="ORF">CHC_T00002181001</name>
</gene>
<feature type="transmembrane region" description="Helical" evidence="2">
    <location>
        <begin position="12"/>
        <end position="31"/>
    </location>
</feature>
<reference evidence="4" key="1">
    <citation type="journal article" date="2013" name="Proc. Natl. Acad. Sci. U.S.A.">
        <title>Genome structure and metabolic features in the red seaweed Chondrus crispus shed light on evolution of the Archaeplastida.</title>
        <authorList>
            <person name="Collen J."/>
            <person name="Porcel B."/>
            <person name="Carre W."/>
            <person name="Ball S.G."/>
            <person name="Chaparro C."/>
            <person name="Tonon T."/>
            <person name="Barbeyron T."/>
            <person name="Michel G."/>
            <person name="Noel B."/>
            <person name="Valentin K."/>
            <person name="Elias M."/>
            <person name="Artiguenave F."/>
            <person name="Arun A."/>
            <person name="Aury J.M."/>
            <person name="Barbosa-Neto J.F."/>
            <person name="Bothwell J.H."/>
            <person name="Bouget F.Y."/>
            <person name="Brillet L."/>
            <person name="Cabello-Hurtado F."/>
            <person name="Capella-Gutierrez S."/>
            <person name="Charrier B."/>
            <person name="Cladiere L."/>
            <person name="Cock J.M."/>
            <person name="Coelho S.M."/>
            <person name="Colleoni C."/>
            <person name="Czjzek M."/>
            <person name="Da Silva C."/>
            <person name="Delage L."/>
            <person name="Denoeud F."/>
            <person name="Deschamps P."/>
            <person name="Dittami S.M."/>
            <person name="Gabaldon T."/>
            <person name="Gachon C.M."/>
            <person name="Groisillier A."/>
            <person name="Herve C."/>
            <person name="Jabbari K."/>
            <person name="Katinka M."/>
            <person name="Kloareg B."/>
            <person name="Kowalczyk N."/>
            <person name="Labadie K."/>
            <person name="Leblanc C."/>
            <person name="Lopez P.J."/>
            <person name="McLachlan D.H."/>
            <person name="Meslet-Cladiere L."/>
            <person name="Moustafa A."/>
            <person name="Nehr Z."/>
            <person name="Nyvall Collen P."/>
            <person name="Panaud O."/>
            <person name="Partensky F."/>
            <person name="Poulain J."/>
            <person name="Rensing S.A."/>
            <person name="Rousvoal S."/>
            <person name="Samson G."/>
            <person name="Symeonidi A."/>
            <person name="Weissenbach J."/>
            <person name="Zambounis A."/>
            <person name="Wincker P."/>
            <person name="Boyen C."/>
        </authorList>
    </citation>
    <scope>NUCLEOTIDE SEQUENCE [LARGE SCALE GENOMIC DNA]</scope>
    <source>
        <strain evidence="4">cv. Stackhouse</strain>
    </source>
</reference>
<feature type="region of interest" description="Disordered" evidence="1">
    <location>
        <begin position="92"/>
        <end position="121"/>
    </location>
</feature>
<name>R7Q4F9_CHOCR</name>
<dbReference type="EMBL" id="HG001644">
    <property type="protein sequence ID" value="CDF33407.1"/>
    <property type="molecule type" value="Genomic_DNA"/>
</dbReference>
<keyword evidence="2" id="KW-1133">Transmembrane helix</keyword>
<dbReference type="KEGG" id="ccp:CHC_T00002181001"/>
<keyword evidence="2" id="KW-0472">Membrane</keyword>
<evidence type="ECO:0000256" key="1">
    <source>
        <dbReference type="SAM" id="MobiDB-lite"/>
    </source>
</evidence>
<dbReference type="RefSeq" id="XP_005713210.1">
    <property type="nucleotide sequence ID" value="XM_005713153.1"/>
</dbReference>
<sequence>MFDISTGVAQQIWLMGIVSCVAIVAAGYLQLHQMHGELKLHSEKMLADGSPAKSRGWRKPAPRRSGVQMRRSLGSLGSFGRLASFAEGKGQVLPSHTSLSQGLSVNKVKTEKAVPRSRPPT</sequence>
<evidence type="ECO:0000313" key="4">
    <source>
        <dbReference type="Proteomes" id="UP000012073"/>
    </source>
</evidence>
<accession>R7Q4F9</accession>
<keyword evidence="2" id="KW-0812">Transmembrane</keyword>
<proteinExistence type="predicted"/>
<feature type="region of interest" description="Disordered" evidence="1">
    <location>
        <begin position="47"/>
        <end position="71"/>
    </location>
</feature>
<evidence type="ECO:0000256" key="2">
    <source>
        <dbReference type="SAM" id="Phobius"/>
    </source>
</evidence>
<dbReference type="Gramene" id="CDF33407">
    <property type="protein sequence ID" value="CDF33407"/>
    <property type="gene ID" value="CHC_T00002181001"/>
</dbReference>